<evidence type="ECO:0000313" key="3">
    <source>
        <dbReference type="Proteomes" id="UP000240608"/>
    </source>
</evidence>
<sequence length="139" mass="15749">MKKLILRILIGIAAVIFLFVGLVIVPYFTNTIMPWERNNAIETTLLWGGLAELPEQVNDLKVQTSGGMFTRTFFLEFNLSEPELQQWIRNSKRLKELTPKTQTDGTNLFEIYPGEDGAIGGTVLINFQQGNVKIEMAWS</sequence>
<accession>A0A2T4DTU2</accession>
<evidence type="ECO:0000313" key="2">
    <source>
        <dbReference type="EMBL" id="PTB97235.1"/>
    </source>
</evidence>
<evidence type="ECO:0000256" key="1">
    <source>
        <dbReference type="SAM" id="Phobius"/>
    </source>
</evidence>
<keyword evidence="1" id="KW-0472">Membrane</keyword>
<keyword evidence="1" id="KW-1133">Transmembrane helix</keyword>
<dbReference type="EMBL" id="PYVU01000020">
    <property type="protein sequence ID" value="PTB97235.1"/>
    <property type="molecule type" value="Genomic_DNA"/>
</dbReference>
<name>A0A2T4DTU2_9BACT</name>
<proteinExistence type="predicted"/>
<comment type="caution">
    <text evidence="2">The sequence shown here is derived from an EMBL/GenBank/DDBJ whole genome shotgun (WGS) entry which is preliminary data.</text>
</comment>
<keyword evidence="1" id="KW-0812">Transmembrane</keyword>
<feature type="transmembrane region" description="Helical" evidence="1">
    <location>
        <begin position="6"/>
        <end position="28"/>
    </location>
</feature>
<reference evidence="2 3" key="1">
    <citation type="submission" date="2018-03" db="EMBL/GenBank/DDBJ databases">
        <title>Cross-interface Injection: A General Nanoliter Liquid Handling Method Applied to Single Cells Genome Amplification Automated Nanoliter Liquid Handling Applied to Single Cell Multiple Displacement Amplification.</title>
        <authorList>
            <person name="Yun J."/>
            <person name="Xu P."/>
            <person name="Xu J."/>
            <person name="Dai X."/>
            <person name="Wang Y."/>
            <person name="Zheng X."/>
            <person name="Cao C."/>
            <person name="Yi Q."/>
            <person name="Zhu Y."/>
            <person name="Wang L."/>
            <person name="Dong Z."/>
            <person name="Huang Y."/>
            <person name="Huang L."/>
            <person name="Du W."/>
        </authorList>
    </citation>
    <scope>NUCLEOTIDE SEQUENCE [LARGE SCALE GENOMIC DNA]</scope>
    <source>
        <strain evidence="2 3">Z-D1-2</strain>
    </source>
</reference>
<protein>
    <submittedName>
        <fullName evidence="2">Uncharacterized protein</fullName>
    </submittedName>
</protein>
<dbReference type="Proteomes" id="UP000240608">
    <property type="component" value="Unassembled WGS sequence"/>
</dbReference>
<dbReference type="AlphaFoldDB" id="A0A2T4DTU2"/>
<gene>
    <name evidence="2" type="ORF">C9994_03725</name>
</gene>
<organism evidence="2 3">
    <name type="scientific">Marivirga lumbricoides</name>
    <dbReference type="NCBI Taxonomy" id="1046115"/>
    <lineage>
        <taxon>Bacteria</taxon>
        <taxon>Pseudomonadati</taxon>
        <taxon>Bacteroidota</taxon>
        <taxon>Cytophagia</taxon>
        <taxon>Cytophagales</taxon>
        <taxon>Marivirgaceae</taxon>
        <taxon>Marivirga</taxon>
    </lineage>
</organism>